<protein>
    <recommendedName>
        <fullName evidence="2">MarR family transcriptional regulator</fullName>
    </recommendedName>
</protein>
<dbReference type="EMBL" id="JAAGLU010000015">
    <property type="protein sequence ID" value="NEC88061.1"/>
    <property type="molecule type" value="Genomic_DNA"/>
</dbReference>
<evidence type="ECO:0000313" key="1">
    <source>
        <dbReference type="EMBL" id="NEC88061.1"/>
    </source>
</evidence>
<sequence>MVADTASGYASLLRAYVLDGLTAEQQRSFGALTDVIAARLRHPGGDDSLPWRR</sequence>
<proteinExistence type="predicted"/>
<gene>
    <name evidence="1" type="ORF">G3I71_20040</name>
</gene>
<accession>A0A6B3BUK1</accession>
<comment type="caution">
    <text evidence="1">The sequence shown here is derived from an EMBL/GenBank/DDBJ whole genome shotgun (WGS) entry which is preliminary data.</text>
</comment>
<evidence type="ECO:0008006" key="2">
    <source>
        <dbReference type="Google" id="ProtNLM"/>
    </source>
</evidence>
<dbReference type="RefSeq" id="WP_164316176.1">
    <property type="nucleotide sequence ID" value="NZ_JAAGLU010000015.1"/>
</dbReference>
<dbReference type="AlphaFoldDB" id="A0A6B3BUK1"/>
<organism evidence="1">
    <name type="scientific">Streptomyces sp. SID12501</name>
    <dbReference type="NCBI Taxonomy" id="2706042"/>
    <lineage>
        <taxon>Bacteria</taxon>
        <taxon>Bacillati</taxon>
        <taxon>Actinomycetota</taxon>
        <taxon>Actinomycetes</taxon>
        <taxon>Kitasatosporales</taxon>
        <taxon>Streptomycetaceae</taxon>
        <taxon>Streptomyces</taxon>
    </lineage>
</organism>
<reference evidence="1" key="1">
    <citation type="submission" date="2020-01" db="EMBL/GenBank/DDBJ databases">
        <title>Insect and environment-associated Actinomycetes.</title>
        <authorList>
            <person name="Currrie C."/>
            <person name="Chevrette M."/>
            <person name="Carlson C."/>
            <person name="Stubbendieck R."/>
            <person name="Wendt-Pienkowski E."/>
        </authorList>
    </citation>
    <scope>NUCLEOTIDE SEQUENCE</scope>
    <source>
        <strain evidence="1">SID12501</strain>
    </source>
</reference>
<name>A0A6B3BUK1_9ACTN</name>